<dbReference type="GO" id="GO:0036503">
    <property type="term" value="P:ERAD pathway"/>
    <property type="evidence" value="ECO:0007669"/>
    <property type="project" value="InterPro"/>
</dbReference>
<evidence type="ECO:0000256" key="8">
    <source>
        <dbReference type="ARBA" id="ARBA00022679"/>
    </source>
</evidence>
<comment type="catalytic activity">
    <reaction evidence="1">
        <text>S-ubiquitinyl-[E2 ubiquitin-conjugating enzyme]-L-cysteine + [acceptor protein]-L-lysine = [E2 ubiquitin-conjugating enzyme]-L-cysteine + N(6)-ubiquitinyl-[acceptor protein]-L-lysine.</text>
        <dbReference type="EC" id="2.3.2.27"/>
    </reaction>
</comment>
<evidence type="ECO:0000256" key="10">
    <source>
        <dbReference type="ARBA" id="ARBA00023242"/>
    </source>
</evidence>
<dbReference type="Pfam" id="PF04564">
    <property type="entry name" value="U-box"/>
    <property type="match status" value="1"/>
</dbReference>
<comment type="pathway">
    <text evidence="4">Protein modification; protein ubiquitination.</text>
</comment>
<keyword evidence="7" id="KW-0963">Cytoplasm</keyword>
<evidence type="ECO:0000256" key="2">
    <source>
        <dbReference type="ARBA" id="ARBA00004123"/>
    </source>
</evidence>
<protein>
    <recommendedName>
        <fullName evidence="6">RING-type E3 ubiquitin transferase</fullName>
        <ecNumber evidence="6">2.3.2.27</ecNumber>
    </recommendedName>
</protein>
<dbReference type="GO" id="GO:0006511">
    <property type="term" value="P:ubiquitin-dependent protein catabolic process"/>
    <property type="evidence" value="ECO:0007669"/>
    <property type="project" value="InterPro"/>
</dbReference>
<keyword evidence="9" id="KW-0833">Ubl conjugation pathway</keyword>
<dbReference type="GO" id="GO:0034450">
    <property type="term" value="F:ubiquitin-ubiquitin ligase activity"/>
    <property type="evidence" value="ECO:0007669"/>
    <property type="project" value="InterPro"/>
</dbReference>
<dbReference type="GO" id="GO:0005634">
    <property type="term" value="C:nucleus"/>
    <property type="evidence" value="ECO:0007669"/>
    <property type="project" value="UniProtKB-SubCell"/>
</dbReference>
<keyword evidence="10" id="KW-0539">Nucleus</keyword>
<dbReference type="EMBL" id="JH370134">
    <property type="protein sequence ID" value="ELA42153.1"/>
    <property type="molecule type" value="Genomic_DNA"/>
</dbReference>
<proteinExistence type="inferred from homology"/>
<evidence type="ECO:0000256" key="4">
    <source>
        <dbReference type="ARBA" id="ARBA00004906"/>
    </source>
</evidence>
<dbReference type="InParanoid" id="L2GMN6"/>
<feature type="domain" description="U-box" evidence="11">
    <location>
        <begin position="479"/>
        <end position="553"/>
    </location>
</feature>
<dbReference type="InterPro" id="IPR045132">
    <property type="entry name" value="UBE4"/>
</dbReference>
<comment type="similarity">
    <text evidence="5">Belongs to the ubiquitin conjugation factor E4 family.</text>
</comment>
<evidence type="ECO:0000259" key="11">
    <source>
        <dbReference type="PROSITE" id="PS51698"/>
    </source>
</evidence>
<dbReference type="SUPFAM" id="SSF57850">
    <property type="entry name" value="RING/U-box"/>
    <property type="match status" value="1"/>
</dbReference>
<evidence type="ECO:0000256" key="9">
    <source>
        <dbReference type="ARBA" id="ARBA00022786"/>
    </source>
</evidence>
<dbReference type="VEuPathDB" id="MicrosporidiaDB:VICG_00796"/>
<dbReference type="InterPro" id="IPR013083">
    <property type="entry name" value="Znf_RING/FYVE/PHD"/>
</dbReference>
<dbReference type="Proteomes" id="UP000011082">
    <property type="component" value="Unassembled WGS sequence"/>
</dbReference>
<accession>L2GMN6</accession>
<evidence type="ECO:0000256" key="3">
    <source>
        <dbReference type="ARBA" id="ARBA00004496"/>
    </source>
</evidence>
<dbReference type="PANTHER" id="PTHR13931:SF2">
    <property type="entry name" value="UBIQUITIN CONJUGATION FACTOR E4 B"/>
    <property type="match status" value="1"/>
</dbReference>
<evidence type="ECO:0000256" key="1">
    <source>
        <dbReference type="ARBA" id="ARBA00000900"/>
    </source>
</evidence>
<evidence type="ECO:0000256" key="5">
    <source>
        <dbReference type="ARBA" id="ARBA00007434"/>
    </source>
</evidence>
<dbReference type="UniPathway" id="UPA00143"/>
<evidence type="ECO:0000256" key="7">
    <source>
        <dbReference type="ARBA" id="ARBA00022490"/>
    </source>
</evidence>
<dbReference type="PROSITE" id="PS51698">
    <property type="entry name" value="U_BOX"/>
    <property type="match status" value="1"/>
</dbReference>
<dbReference type="GO" id="GO:0000151">
    <property type="term" value="C:ubiquitin ligase complex"/>
    <property type="evidence" value="ECO:0007669"/>
    <property type="project" value="InterPro"/>
</dbReference>
<dbReference type="GO" id="GO:0005737">
    <property type="term" value="C:cytoplasm"/>
    <property type="evidence" value="ECO:0007669"/>
    <property type="project" value="UniProtKB-SubCell"/>
</dbReference>
<dbReference type="OrthoDB" id="20295at2759"/>
<evidence type="ECO:0000256" key="6">
    <source>
        <dbReference type="ARBA" id="ARBA00012483"/>
    </source>
</evidence>
<keyword evidence="8" id="KW-0808">Transferase</keyword>
<dbReference type="PANTHER" id="PTHR13931">
    <property type="entry name" value="UBIQUITINATION FACTOR E4"/>
    <property type="match status" value="1"/>
</dbReference>
<dbReference type="STRING" id="993615.L2GMN6"/>
<reference evidence="13" key="1">
    <citation type="submission" date="2011-05" db="EMBL/GenBank/DDBJ databases">
        <title>The genome sequence of Vittaforma corneae strain ATCC 50505.</title>
        <authorList>
            <consortium name="The Broad Institute Genome Sequencing Platform"/>
            <person name="Cuomo C."/>
            <person name="Didier E."/>
            <person name="Bowers L."/>
            <person name="Young S.K."/>
            <person name="Zeng Q."/>
            <person name="Gargeya S."/>
            <person name="Fitzgerald M."/>
            <person name="Haas B."/>
            <person name="Abouelleil A."/>
            <person name="Alvarado L."/>
            <person name="Arachchi H.M."/>
            <person name="Berlin A."/>
            <person name="Chapman S.B."/>
            <person name="Gearin G."/>
            <person name="Goldberg J."/>
            <person name="Griggs A."/>
            <person name="Gujja S."/>
            <person name="Hansen M."/>
            <person name="Heiman D."/>
            <person name="Howarth C."/>
            <person name="Larimer J."/>
            <person name="Lui A."/>
            <person name="MacDonald P.J.P."/>
            <person name="McCowen C."/>
            <person name="Montmayeur A."/>
            <person name="Murphy C."/>
            <person name="Neiman D."/>
            <person name="Pearson M."/>
            <person name="Priest M."/>
            <person name="Roberts A."/>
            <person name="Saif S."/>
            <person name="Shea T."/>
            <person name="Sisk P."/>
            <person name="Stolte C."/>
            <person name="Sykes S."/>
            <person name="Wortman J."/>
            <person name="Nusbaum C."/>
            <person name="Birren B."/>
        </authorList>
    </citation>
    <scope>NUCLEOTIDE SEQUENCE [LARGE SCALE GENOMIC DNA]</scope>
    <source>
        <strain evidence="13">ATCC 50505</strain>
    </source>
</reference>
<dbReference type="InterPro" id="IPR003613">
    <property type="entry name" value="Ubox_domain"/>
</dbReference>
<organism evidence="12 13">
    <name type="scientific">Vittaforma corneae (strain ATCC 50505)</name>
    <name type="common">Microsporidian parasite</name>
    <name type="synonym">Nosema corneum</name>
    <dbReference type="NCBI Taxonomy" id="993615"/>
    <lineage>
        <taxon>Eukaryota</taxon>
        <taxon>Fungi</taxon>
        <taxon>Fungi incertae sedis</taxon>
        <taxon>Microsporidia</taxon>
        <taxon>Nosematidae</taxon>
        <taxon>Vittaforma</taxon>
    </lineage>
</organism>
<keyword evidence="13" id="KW-1185">Reference proteome</keyword>
<dbReference type="RefSeq" id="XP_007604245.1">
    <property type="nucleotide sequence ID" value="XM_007604183.1"/>
</dbReference>
<dbReference type="SMART" id="SM00504">
    <property type="entry name" value="Ubox"/>
    <property type="match status" value="1"/>
</dbReference>
<comment type="subcellular location">
    <subcellularLocation>
        <location evidence="3">Cytoplasm</location>
    </subcellularLocation>
    <subcellularLocation>
        <location evidence="2">Nucleus</location>
    </subcellularLocation>
</comment>
<dbReference type="AlphaFoldDB" id="L2GMN6"/>
<dbReference type="HOGENOM" id="CLU_491930_0_0_1"/>
<dbReference type="GeneID" id="19881510"/>
<name>L2GMN6_VITCO</name>
<dbReference type="EC" id="2.3.2.27" evidence="6"/>
<dbReference type="Gene3D" id="3.30.40.10">
    <property type="entry name" value="Zinc/RING finger domain, C3HC4 (zinc finger)"/>
    <property type="match status" value="1"/>
</dbReference>
<dbReference type="FunFam" id="3.30.40.10:FF:000055">
    <property type="entry name" value="Ubiquitin conjugation factor e4 a"/>
    <property type="match status" value="1"/>
</dbReference>
<dbReference type="Pfam" id="PF10408">
    <property type="entry name" value="Ufd2P_core"/>
    <property type="match status" value="1"/>
</dbReference>
<feature type="non-terminal residue" evidence="12">
    <location>
        <position position="1"/>
    </location>
</feature>
<dbReference type="GO" id="GO:0000209">
    <property type="term" value="P:protein polyubiquitination"/>
    <property type="evidence" value="ECO:0007669"/>
    <property type="project" value="TreeGrafter"/>
</dbReference>
<evidence type="ECO:0000313" key="12">
    <source>
        <dbReference type="EMBL" id="ELA42153.1"/>
    </source>
</evidence>
<dbReference type="InterPro" id="IPR019474">
    <property type="entry name" value="Ub_conjug_fac_E4_core"/>
</dbReference>
<sequence length="587" mass="68251">YKLIEDVKEEYNQNNSMYLIANEEELMQSYLNFVYDLISERKSEVFDILLMVHKEKGNIKEDAQNFANGLASRNQGRKDEEISDIKDLDCLEEFSGILPVFIEDKKATCVREILSDHSFINTILSVQSILSCKTISRSAGVLINSILGYKNTFKRPCLHILRKSPLLLSPVTVRRIVLHYTDKSDEDIYNDRFAIHEIFKDCELEASKDSLRMISFALGSFEERLSLIFDSIMNIKAYKDKELRLNEIFKGTDEDLYISEDEEEVQMYPENFLVAMSLLSDSQLVETIKNKVIPSKVDAVVQEIKTQLKIRTNPFKVRLYKKIKVNALRIEKHERILKSSAIYLDSLLKFLQNFTKINKKLFLNKHVFFRMFSIINSSLNLLVGEQSLKIKLQNKEEYQFHPKEILRMIISIVINILKNNTKLTQASGIDKTLLERALDLVKTKHLITQDQVLDLTEIYKVLPEKTSENDINNDIINDDVPEEFLDPLTFTIMENPVLMLTSKITIDRSTFNQIMLNDRIDPFSRLPLDESQIVDNAELREKIEDFKKKGTIRSKVCILCNSFVFYLHNTHLLCIKTSQVYSFISKQ</sequence>
<evidence type="ECO:0000313" key="13">
    <source>
        <dbReference type="Proteomes" id="UP000011082"/>
    </source>
</evidence>
<gene>
    <name evidence="12" type="ORF">VICG_00796</name>
</gene>